<sequence>MSITPAAKAWDEEPLSKVAKNPPTPINVEQTSDNIKAFTSHRSMPQIKQEESCRARSPGNVIAGNSDQISTPSTSATSASGESIQVKEENQTASSVQKVEADISETAAIDNKWKPVQGPTFVQNLKPTVVPVVTPAEPEKKAHGLRIEIKSINKVRPGSLFDEVRKTARLNQRPRNQESSSEERSSSQEEESRSSGKARSQSKSQTPSSHRSRSLSSSRSRSRSAGYSSSSRSRSYTRSRSRRHYSDYRSRTRSRSSASSRSSRSRSRTYDSYDSRSRSRSRSPSYYRSRSYNRRSSANIFRSALQFAHYHYCSRWNVGGNRSTWRKPTQTRREHTNSLQMLSL</sequence>
<dbReference type="EMBL" id="CAUEEQ010075186">
    <property type="protein sequence ID" value="CAJ0966509.1"/>
    <property type="molecule type" value="Genomic_DNA"/>
</dbReference>
<feature type="compositionally biased region" description="Low complexity" evidence="1">
    <location>
        <begin position="199"/>
        <end position="234"/>
    </location>
</feature>
<feature type="region of interest" description="Disordered" evidence="1">
    <location>
        <begin position="323"/>
        <end position="344"/>
    </location>
</feature>
<feature type="region of interest" description="Disordered" evidence="1">
    <location>
        <begin position="133"/>
        <end position="293"/>
    </location>
</feature>
<name>A0ABN9MI98_9NEOB</name>
<dbReference type="Proteomes" id="UP001176940">
    <property type="component" value="Unassembled WGS sequence"/>
</dbReference>
<feature type="compositionally biased region" description="Basic and acidic residues" evidence="1">
    <location>
        <begin position="137"/>
        <end position="151"/>
    </location>
</feature>
<protein>
    <recommendedName>
        <fullName evidence="4">NK-tumor recognition protein</fullName>
    </recommendedName>
</protein>
<feature type="non-terminal residue" evidence="2">
    <location>
        <position position="344"/>
    </location>
</feature>
<gene>
    <name evidence="2" type="ORF">RIMI_LOCUS21384278</name>
</gene>
<evidence type="ECO:0000313" key="3">
    <source>
        <dbReference type="Proteomes" id="UP001176940"/>
    </source>
</evidence>
<evidence type="ECO:0008006" key="4">
    <source>
        <dbReference type="Google" id="ProtNLM"/>
    </source>
</evidence>
<evidence type="ECO:0000256" key="1">
    <source>
        <dbReference type="SAM" id="MobiDB-lite"/>
    </source>
</evidence>
<reference evidence="2" key="1">
    <citation type="submission" date="2023-07" db="EMBL/GenBank/DDBJ databases">
        <authorList>
            <person name="Stuckert A."/>
        </authorList>
    </citation>
    <scope>NUCLEOTIDE SEQUENCE</scope>
</reference>
<feature type="compositionally biased region" description="Low complexity" evidence="1">
    <location>
        <begin position="282"/>
        <end position="293"/>
    </location>
</feature>
<keyword evidence="3" id="KW-1185">Reference proteome</keyword>
<accession>A0ABN9MI98</accession>
<feature type="region of interest" description="Disordered" evidence="1">
    <location>
        <begin position="1"/>
        <end position="98"/>
    </location>
</feature>
<proteinExistence type="predicted"/>
<feature type="compositionally biased region" description="Basic and acidic residues" evidence="1">
    <location>
        <begin position="268"/>
        <end position="277"/>
    </location>
</feature>
<organism evidence="2 3">
    <name type="scientific">Ranitomeya imitator</name>
    <name type="common">mimic poison frog</name>
    <dbReference type="NCBI Taxonomy" id="111125"/>
    <lineage>
        <taxon>Eukaryota</taxon>
        <taxon>Metazoa</taxon>
        <taxon>Chordata</taxon>
        <taxon>Craniata</taxon>
        <taxon>Vertebrata</taxon>
        <taxon>Euteleostomi</taxon>
        <taxon>Amphibia</taxon>
        <taxon>Batrachia</taxon>
        <taxon>Anura</taxon>
        <taxon>Neobatrachia</taxon>
        <taxon>Hyloidea</taxon>
        <taxon>Dendrobatidae</taxon>
        <taxon>Dendrobatinae</taxon>
        <taxon>Ranitomeya</taxon>
    </lineage>
</organism>
<feature type="compositionally biased region" description="Low complexity" evidence="1">
    <location>
        <begin position="70"/>
        <end position="80"/>
    </location>
</feature>
<comment type="caution">
    <text evidence="2">The sequence shown here is derived from an EMBL/GenBank/DDBJ whole genome shotgun (WGS) entry which is preliminary data.</text>
</comment>
<evidence type="ECO:0000313" key="2">
    <source>
        <dbReference type="EMBL" id="CAJ0966509.1"/>
    </source>
</evidence>
<feature type="compositionally biased region" description="Basic and acidic residues" evidence="1">
    <location>
        <begin position="181"/>
        <end position="194"/>
    </location>
</feature>